<evidence type="ECO:0000313" key="1">
    <source>
        <dbReference type="EMBL" id="CAA9892004.1"/>
    </source>
</evidence>
<protein>
    <submittedName>
        <fullName evidence="1">Uncharacterized protein</fullName>
    </submittedName>
</protein>
<reference evidence="1 2" key="1">
    <citation type="submission" date="2020-02" db="EMBL/GenBank/DDBJ databases">
        <authorList>
            <person name="Hogendoorn C."/>
        </authorList>
    </citation>
    <scope>NUCLEOTIDE SEQUENCE [LARGE SCALE GENOMIC DNA]</scope>
    <source>
        <strain evidence="1">METHB21</strain>
    </source>
</reference>
<sequence length="51" mass="5736">MNEDKKTAWYSNTKAANFHTLQIYFTTIAFCIKAEFIRLTVSLSIGGSSLC</sequence>
<organism evidence="1 2">
    <name type="scientific">Candidatus Methylobacter favarea</name>
    <dbReference type="NCBI Taxonomy" id="2707345"/>
    <lineage>
        <taxon>Bacteria</taxon>
        <taxon>Pseudomonadati</taxon>
        <taxon>Pseudomonadota</taxon>
        <taxon>Gammaproteobacteria</taxon>
        <taxon>Methylococcales</taxon>
        <taxon>Methylococcaceae</taxon>
        <taxon>Methylobacter</taxon>
    </lineage>
</organism>
<gene>
    <name evidence="1" type="ORF">METHB2_550023</name>
</gene>
<accession>A0A8S0X2K8</accession>
<evidence type="ECO:0000313" key="2">
    <source>
        <dbReference type="Proteomes" id="UP000494216"/>
    </source>
</evidence>
<dbReference type="EMBL" id="CADCXN010000086">
    <property type="protein sequence ID" value="CAA9892004.1"/>
    <property type="molecule type" value="Genomic_DNA"/>
</dbReference>
<keyword evidence="2" id="KW-1185">Reference proteome</keyword>
<comment type="caution">
    <text evidence="1">The sequence shown here is derived from an EMBL/GenBank/DDBJ whole genome shotgun (WGS) entry which is preliminary data.</text>
</comment>
<dbReference type="Proteomes" id="UP000494216">
    <property type="component" value="Unassembled WGS sequence"/>
</dbReference>
<dbReference type="AlphaFoldDB" id="A0A8S0X2K8"/>
<proteinExistence type="predicted"/>
<name>A0A8S0X2K8_9GAMM</name>